<comment type="function">
    <text evidence="3">Together with the chaperonin GroEL, plays an essential role in assisting protein folding. The GroEL-GroES system forms a nano-cage that allows encapsulation of the non-native substrate proteins and provides a physical environment optimized to promote and accelerate protein folding. GroES binds to the apical surface of the GroEL ring, thereby capping the opening of the GroEL channel.</text>
</comment>
<dbReference type="InterPro" id="IPR011032">
    <property type="entry name" value="GroES-like_sf"/>
</dbReference>
<gene>
    <name evidence="4" type="ORF">CWO85_00605</name>
</gene>
<dbReference type="InterPro" id="IPR020818">
    <property type="entry name" value="Chaperonin_GroES"/>
</dbReference>
<evidence type="ECO:0000313" key="4">
    <source>
        <dbReference type="EMBL" id="AYJ01041.1"/>
    </source>
</evidence>
<organism evidence="4 5">
    <name type="scientific">Ziziphus jujuba witches'-broom phytoplasma</name>
    <dbReference type="NCBI Taxonomy" id="135727"/>
    <lineage>
        <taxon>Bacteria</taxon>
        <taxon>Bacillati</taxon>
        <taxon>Mycoplasmatota</taxon>
        <taxon>Mollicutes</taxon>
        <taxon>Acholeplasmatales</taxon>
        <taxon>Acholeplasmataceae</taxon>
        <taxon>Candidatus Phytoplasma</taxon>
        <taxon>16SrV (Elm yellows group)</taxon>
    </lineage>
</organism>
<evidence type="ECO:0000256" key="3">
    <source>
        <dbReference type="RuleBase" id="RU000535"/>
    </source>
</evidence>
<dbReference type="PANTHER" id="PTHR10772:SF58">
    <property type="entry name" value="CO-CHAPERONIN GROES"/>
    <property type="match status" value="1"/>
</dbReference>
<dbReference type="Gene3D" id="2.30.33.40">
    <property type="entry name" value="GroES chaperonin"/>
    <property type="match status" value="1"/>
</dbReference>
<proteinExistence type="inferred from homology"/>
<comment type="subunit">
    <text evidence="3">Heptamer of 7 subunits arranged in a ring.</text>
</comment>
<evidence type="ECO:0000256" key="2">
    <source>
        <dbReference type="ARBA" id="ARBA00023186"/>
    </source>
</evidence>
<evidence type="ECO:0000256" key="1">
    <source>
        <dbReference type="ARBA" id="ARBA00006975"/>
    </source>
</evidence>
<dbReference type="GO" id="GO:0051082">
    <property type="term" value="F:unfolded protein binding"/>
    <property type="evidence" value="ECO:0007669"/>
    <property type="project" value="TreeGrafter"/>
</dbReference>
<evidence type="ECO:0000313" key="5">
    <source>
        <dbReference type="Proteomes" id="UP000272462"/>
    </source>
</evidence>
<keyword evidence="2 3" id="KW-0143">Chaperone</keyword>
<dbReference type="KEGG" id="pzi:CWO85_00605"/>
<dbReference type="Proteomes" id="UP000272462">
    <property type="component" value="Chromosome"/>
</dbReference>
<protein>
    <recommendedName>
        <fullName evidence="3">10 kDa chaperonin</fullName>
    </recommendedName>
</protein>
<keyword evidence="5" id="KW-1185">Reference proteome</keyword>
<accession>A0A660HLW7</accession>
<dbReference type="AlphaFoldDB" id="A0A660HLW7"/>
<dbReference type="GO" id="GO:0046872">
    <property type="term" value="F:metal ion binding"/>
    <property type="evidence" value="ECO:0007669"/>
    <property type="project" value="TreeGrafter"/>
</dbReference>
<dbReference type="GO" id="GO:0044183">
    <property type="term" value="F:protein folding chaperone"/>
    <property type="evidence" value="ECO:0007669"/>
    <property type="project" value="InterPro"/>
</dbReference>
<dbReference type="GO" id="GO:0005524">
    <property type="term" value="F:ATP binding"/>
    <property type="evidence" value="ECO:0007669"/>
    <property type="project" value="InterPro"/>
</dbReference>
<dbReference type="InterPro" id="IPR037124">
    <property type="entry name" value="Chaperonin_GroES_sf"/>
</dbReference>
<dbReference type="Pfam" id="PF00166">
    <property type="entry name" value="Cpn10"/>
    <property type="match status" value="1"/>
</dbReference>
<dbReference type="SMART" id="SM00883">
    <property type="entry name" value="Cpn10"/>
    <property type="match status" value="1"/>
</dbReference>
<sequence length="88" mass="10071">MLIKPLKDYVVIKNKEEKKNTNSIILKLQNQKQENNCTGIVVSCGPEASKEIQPNYEVVYENYAGTKITIEKEEYLILKTDKIIALLV</sequence>
<dbReference type="OrthoDB" id="9806791at2"/>
<name>A0A660HLW7_ZIZJU</name>
<dbReference type="PRINTS" id="PR00297">
    <property type="entry name" value="CHAPERONIN10"/>
</dbReference>
<dbReference type="EMBL" id="CP025121">
    <property type="protein sequence ID" value="AYJ01041.1"/>
    <property type="molecule type" value="Genomic_DNA"/>
</dbReference>
<dbReference type="RefSeq" id="WP_121463773.1">
    <property type="nucleotide sequence ID" value="NZ_CP025121.1"/>
</dbReference>
<reference evidence="4 5" key="1">
    <citation type="journal article" date="2018" name="BMC Genomics">
        <title>Comparative genome analysis of jujube witches'-broom Phytoplasma, an obligate pathogen that causes jujube witches'-broom disease.</title>
        <authorList>
            <person name="Wang J."/>
            <person name="Song L."/>
            <person name="Jiao Q."/>
            <person name="Yang S."/>
            <person name="Gao R."/>
            <person name="Lu X."/>
            <person name="Zhou G."/>
        </authorList>
    </citation>
    <scope>NUCLEOTIDE SEQUENCE [LARGE SCALE GENOMIC DNA]</scope>
    <source>
        <strain evidence="4">Jwb-nky</strain>
    </source>
</reference>
<dbReference type="GO" id="GO:0051087">
    <property type="term" value="F:protein-folding chaperone binding"/>
    <property type="evidence" value="ECO:0007669"/>
    <property type="project" value="TreeGrafter"/>
</dbReference>
<dbReference type="CDD" id="cd00320">
    <property type="entry name" value="cpn10"/>
    <property type="match status" value="1"/>
</dbReference>
<comment type="similarity">
    <text evidence="1 3">Belongs to the GroES chaperonin family.</text>
</comment>
<dbReference type="PANTHER" id="PTHR10772">
    <property type="entry name" value="10 KDA HEAT SHOCK PROTEIN"/>
    <property type="match status" value="1"/>
</dbReference>
<dbReference type="SUPFAM" id="SSF50129">
    <property type="entry name" value="GroES-like"/>
    <property type="match status" value="1"/>
</dbReference>